<sequence length="113" mass="13107">MITRPGDSLLELYHRRQTAHDRRRRSRRCQGVASVYTTMVRTARWRTTTKFARFYNPKRSLNAVSFRTTKPSSFISTYCNGMPRNANAIRTPINAASLRDTYANRASEMAESR</sequence>
<reference evidence="1 2" key="1">
    <citation type="submission" date="2019-02" db="EMBL/GenBank/DDBJ databases">
        <title>Deep-cultivation of Planctomycetes and their phenomic and genomic characterization uncovers novel biology.</title>
        <authorList>
            <person name="Wiegand S."/>
            <person name="Jogler M."/>
            <person name="Boedeker C."/>
            <person name="Pinto D."/>
            <person name="Vollmers J."/>
            <person name="Rivas-Marin E."/>
            <person name="Kohn T."/>
            <person name="Peeters S.H."/>
            <person name="Heuer A."/>
            <person name="Rast P."/>
            <person name="Oberbeckmann S."/>
            <person name="Bunk B."/>
            <person name="Jeske O."/>
            <person name="Meyerdierks A."/>
            <person name="Storesund J.E."/>
            <person name="Kallscheuer N."/>
            <person name="Luecker S."/>
            <person name="Lage O.M."/>
            <person name="Pohl T."/>
            <person name="Merkel B.J."/>
            <person name="Hornburger P."/>
            <person name="Mueller R.-W."/>
            <person name="Bruemmer F."/>
            <person name="Labrenz M."/>
            <person name="Spormann A.M."/>
            <person name="Op Den Camp H."/>
            <person name="Overmann J."/>
            <person name="Amann R."/>
            <person name="Jetten M.S.M."/>
            <person name="Mascher T."/>
            <person name="Medema M.H."/>
            <person name="Devos D.P."/>
            <person name="Kaster A.-K."/>
            <person name="Ovreas L."/>
            <person name="Rohde M."/>
            <person name="Galperin M.Y."/>
            <person name="Jogler C."/>
        </authorList>
    </citation>
    <scope>NUCLEOTIDE SEQUENCE [LARGE SCALE GENOMIC DNA]</scope>
    <source>
        <strain evidence="1 2">V7</strain>
    </source>
</reference>
<evidence type="ECO:0000313" key="1">
    <source>
        <dbReference type="EMBL" id="TWU62191.1"/>
    </source>
</evidence>
<dbReference type="EMBL" id="SJPZ01000002">
    <property type="protein sequence ID" value="TWU62191.1"/>
    <property type="molecule type" value="Genomic_DNA"/>
</dbReference>
<organism evidence="1 2">
    <name type="scientific">Crateriforma conspicua</name>
    <dbReference type="NCBI Taxonomy" id="2527996"/>
    <lineage>
        <taxon>Bacteria</taxon>
        <taxon>Pseudomonadati</taxon>
        <taxon>Planctomycetota</taxon>
        <taxon>Planctomycetia</taxon>
        <taxon>Planctomycetales</taxon>
        <taxon>Planctomycetaceae</taxon>
        <taxon>Crateriforma</taxon>
    </lineage>
</organism>
<gene>
    <name evidence="1" type="ORF">V7x_39200</name>
</gene>
<name>A0A5C6FQ35_9PLAN</name>
<dbReference type="AlphaFoldDB" id="A0A5C6FQ35"/>
<comment type="caution">
    <text evidence="1">The sequence shown here is derived from an EMBL/GenBank/DDBJ whole genome shotgun (WGS) entry which is preliminary data.</text>
</comment>
<dbReference type="Proteomes" id="UP000316476">
    <property type="component" value="Unassembled WGS sequence"/>
</dbReference>
<proteinExistence type="predicted"/>
<evidence type="ECO:0000313" key="2">
    <source>
        <dbReference type="Proteomes" id="UP000316476"/>
    </source>
</evidence>
<accession>A0A5C6FQ35</accession>
<protein>
    <submittedName>
        <fullName evidence="1">Uncharacterized protein</fullName>
    </submittedName>
</protein>